<organism evidence="14 15">
    <name type="scientific">Heliobacterium mobile</name>
    <name type="common">Heliobacillus mobilis</name>
    <dbReference type="NCBI Taxonomy" id="28064"/>
    <lineage>
        <taxon>Bacteria</taxon>
        <taxon>Bacillati</taxon>
        <taxon>Bacillota</taxon>
        <taxon>Clostridia</taxon>
        <taxon>Eubacteriales</taxon>
        <taxon>Heliobacteriaceae</taxon>
        <taxon>Heliobacterium</taxon>
    </lineage>
</organism>
<dbReference type="PANTHER" id="PTHR43765:SF2">
    <property type="entry name" value="2-DEHYDROPANTOATE 2-REDUCTASE"/>
    <property type="match status" value="1"/>
</dbReference>
<dbReference type="EC" id="1.1.1.169" evidence="4 11"/>
<keyword evidence="7 11" id="KW-0521">NADP</keyword>
<comment type="function">
    <text evidence="1 11">Catalyzes the NADPH-dependent reduction of ketopantoate into pantoic acid.</text>
</comment>
<evidence type="ECO:0000256" key="4">
    <source>
        <dbReference type="ARBA" id="ARBA00013014"/>
    </source>
</evidence>
<evidence type="ECO:0000313" key="15">
    <source>
        <dbReference type="Proteomes" id="UP000430670"/>
    </source>
</evidence>
<dbReference type="InterPro" id="IPR003710">
    <property type="entry name" value="ApbA"/>
</dbReference>
<dbReference type="PANTHER" id="PTHR43765">
    <property type="entry name" value="2-DEHYDROPANTOATE 2-REDUCTASE-RELATED"/>
    <property type="match status" value="1"/>
</dbReference>
<feature type="domain" description="Ketopantoate reductase C-terminal" evidence="13">
    <location>
        <begin position="177"/>
        <end position="298"/>
    </location>
</feature>
<dbReference type="InterPro" id="IPR036291">
    <property type="entry name" value="NAD(P)-bd_dom_sf"/>
</dbReference>
<dbReference type="GO" id="GO:0050661">
    <property type="term" value="F:NADP binding"/>
    <property type="evidence" value="ECO:0007669"/>
    <property type="project" value="TreeGrafter"/>
</dbReference>
<evidence type="ECO:0000256" key="9">
    <source>
        <dbReference type="ARBA" id="ARBA00032024"/>
    </source>
</evidence>
<dbReference type="InterPro" id="IPR008927">
    <property type="entry name" value="6-PGluconate_DH-like_C_sf"/>
</dbReference>
<evidence type="ECO:0000256" key="10">
    <source>
        <dbReference type="ARBA" id="ARBA00048793"/>
    </source>
</evidence>
<dbReference type="FunFam" id="1.10.1040.10:FF:000017">
    <property type="entry name" value="2-dehydropantoate 2-reductase"/>
    <property type="match status" value="1"/>
</dbReference>
<dbReference type="GO" id="GO:0005737">
    <property type="term" value="C:cytoplasm"/>
    <property type="evidence" value="ECO:0007669"/>
    <property type="project" value="TreeGrafter"/>
</dbReference>
<reference evidence="14 15" key="1">
    <citation type="submission" date="2019-11" db="EMBL/GenBank/DDBJ databases">
        <title>Whole-genome sequence of a the green, strictly anaerobic photosynthetic bacterium Heliobacillus mobilis DSM 6151.</title>
        <authorList>
            <person name="Kyndt J.A."/>
            <person name="Meyer T.E."/>
        </authorList>
    </citation>
    <scope>NUCLEOTIDE SEQUENCE [LARGE SCALE GENOMIC DNA]</scope>
    <source>
        <strain evidence="14 15">DSM 6151</strain>
    </source>
</reference>
<comment type="pathway">
    <text evidence="2 11">Cofactor biosynthesis; (R)-pantothenate biosynthesis; (R)-pantoate from 3-methyl-2-oxobutanoate: step 2/2.</text>
</comment>
<dbReference type="UniPathway" id="UPA00028">
    <property type="reaction ID" value="UER00004"/>
</dbReference>
<dbReference type="SUPFAM" id="SSF51735">
    <property type="entry name" value="NAD(P)-binding Rossmann-fold domains"/>
    <property type="match status" value="1"/>
</dbReference>
<keyword evidence="15" id="KW-1185">Reference proteome</keyword>
<evidence type="ECO:0000256" key="1">
    <source>
        <dbReference type="ARBA" id="ARBA00002919"/>
    </source>
</evidence>
<evidence type="ECO:0000313" key="14">
    <source>
        <dbReference type="EMBL" id="MTV48069.1"/>
    </source>
</evidence>
<name>A0A6I3SGV5_HELMO</name>
<evidence type="ECO:0000259" key="12">
    <source>
        <dbReference type="Pfam" id="PF02558"/>
    </source>
</evidence>
<dbReference type="Pfam" id="PF02558">
    <property type="entry name" value="ApbA"/>
    <property type="match status" value="1"/>
</dbReference>
<dbReference type="RefSeq" id="WP_155475159.1">
    <property type="nucleotide sequence ID" value="NZ_WNKU01000002.1"/>
</dbReference>
<dbReference type="InterPro" id="IPR013328">
    <property type="entry name" value="6PGD_dom2"/>
</dbReference>
<evidence type="ECO:0000256" key="5">
    <source>
        <dbReference type="ARBA" id="ARBA00019465"/>
    </source>
</evidence>
<dbReference type="GO" id="GO:0008677">
    <property type="term" value="F:2-dehydropantoate 2-reductase activity"/>
    <property type="evidence" value="ECO:0007669"/>
    <property type="project" value="UniProtKB-EC"/>
</dbReference>
<comment type="caution">
    <text evidence="14">The sequence shown here is derived from an EMBL/GenBank/DDBJ whole genome shotgun (WGS) entry which is preliminary data.</text>
</comment>
<dbReference type="Pfam" id="PF08546">
    <property type="entry name" value="ApbA_C"/>
    <property type="match status" value="1"/>
</dbReference>
<sequence>MRFAVYGAGAMGCLYGGLLAKSGVDVFLINRWEDHVQALSERGLVIEAVEGTEVIPVQTTTRPEEVGPVDVILFMVKSNDTASAALSAAPLVKAGTCFLTLQNGLGNHEVLADQWGPERILAGTTSFGVSLTGPGRIRLAGRGHTLFGELDGRMTPRLLSLVEIFARAGLAPEASQNVLGLIWDKLLINVGINALTAIADVPNGKLLEVPPLTSLLEAAVQEAEAVAQAAHITISPQPVNRTKAVALSTGKNISSMRQDLRRGRMTEIDVMNGAIVRLGQKYNIPTPVNATLTRLVEALTLISRARQSFR</sequence>
<evidence type="ECO:0000259" key="13">
    <source>
        <dbReference type="Pfam" id="PF08546"/>
    </source>
</evidence>
<dbReference type="Gene3D" id="1.10.1040.10">
    <property type="entry name" value="N-(1-d-carboxylethyl)-l-norvaline Dehydrogenase, domain 2"/>
    <property type="match status" value="1"/>
</dbReference>
<dbReference type="EMBL" id="WNKU01000002">
    <property type="protein sequence ID" value="MTV48069.1"/>
    <property type="molecule type" value="Genomic_DNA"/>
</dbReference>
<accession>A0A6I3SGV5</accession>
<dbReference type="InterPro" id="IPR050838">
    <property type="entry name" value="Ketopantoate_reductase"/>
</dbReference>
<gene>
    <name evidence="14" type="ORF">GJ688_03620</name>
</gene>
<feature type="domain" description="Ketopantoate reductase N-terminal" evidence="12">
    <location>
        <begin position="4"/>
        <end position="151"/>
    </location>
</feature>
<dbReference type="OrthoDB" id="9793586at2"/>
<keyword evidence="8 11" id="KW-0560">Oxidoreductase</keyword>
<dbReference type="InterPro" id="IPR013752">
    <property type="entry name" value="KPA_reductase"/>
</dbReference>
<evidence type="ECO:0000256" key="11">
    <source>
        <dbReference type="RuleBase" id="RU362068"/>
    </source>
</evidence>
<dbReference type="InterPro" id="IPR013332">
    <property type="entry name" value="KPR_N"/>
</dbReference>
<protein>
    <recommendedName>
        <fullName evidence="5 11">2-dehydropantoate 2-reductase</fullName>
        <ecNumber evidence="4 11">1.1.1.169</ecNumber>
    </recommendedName>
    <alternativeName>
        <fullName evidence="9 11">Ketopantoate reductase</fullName>
    </alternativeName>
</protein>
<evidence type="ECO:0000256" key="2">
    <source>
        <dbReference type="ARBA" id="ARBA00004994"/>
    </source>
</evidence>
<evidence type="ECO:0000256" key="6">
    <source>
        <dbReference type="ARBA" id="ARBA00022655"/>
    </source>
</evidence>
<proteinExistence type="inferred from homology"/>
<dbReference type="AlphaFoldDB" id="A0A6I3SGV5"/>
<evidence type="ECO:0000256" key="7">
    <source>
        <dbReference type="ARBA" id="ARBA00022857"/>
    </source>
</evidence>
<comment type="similarity">
    <text evidence="3 11">Belongs to the ketopantoate reductase family.</text>
</comment>
<dbReference type="Gene3D" id="3.40.50.720">
    <property type="entry name" value="NAD(P)-binding Rossmann-like Domain"/>
    <property type="match status" value="1"/>
</dbReference>
<dbReference type="GO" id="GO:0015940">
    <property type="term" value="P:pantothenate biosynthetic process"/>
    <property type="evidence" value="ECO:0007669"/>
    <property type="project" value="UniProtKB-UniPathway"/>
</dbReference>
<evidence type="ECO:0000256" key="8">
    <source>
        <dbReference type="ARBA" id="ARBA00023002"/>
    </source>
</evidence>
<comment type="catalytic activity">
    <reaction evidence="10 11">
        <text>(R)-pantoate + NADP(+) = 2-dehydropantoate + NADPH + H(+)</text>
        <dbReference type="Rhea" id="RHEA:16233"/>
        <dbReference type="ChEBI" id="CHEBI:11561"/>
        <dbReference type="ChEBI" id="CHEBI:15378"/>
        <dbReference type="ChEBI" id="CHEBI:15980"/>
        <dbReference type="ChEBI" id="CHEBI:57783"/>
        <dbReference type="ChEBI" id="CHEBI:58349"/>
        <dbReference type="EC" id="1.1.1.169"/>
    </reaction>
</comment>
<dbReference type="NCBIfam" id="TIGR00745">
    <property type="entry name" value="apbA_panE"/>
    <property type="match status" value="1"/>
</dbReference>
<dbReference type="Proteomes" id="UP000430670">
    <property type="component" value="Unassembled WGS sequence"/>
</dbReference>
<keyword evidence="6 11" id="KW-0566">Pantothenate biosynthesis</keyword>
<dbReference type="SUPFAM" id="SSF48179">
    <property type="entry name" value="6-phosphogluconate dehydrogenase C-terminal domain-like"/>
    <property type="match status" value="1"/>
</dbReference>
<evidence type="ECO:0000256" key="3">
    <source>
        <dbReference type="ARBA" id="ARBA00007870"/>
    </source>
</evidence>